<keyword evidence="3" id="KW-1185">Reference proteome</keyword>
<evidence type="ECO:0000313" key="2">
    <source>
        <dbReference type="EMBL" id="CCF83081.1"/>
    </source>
</evidence>
<comment type="caution">
    <text evidence="2">The sequence shown here is derived from an EMBL/GenBank/DDBJ whole genome shotgun (WGS) entry which is preliminary data.</text>
</comment>
<keyword evidence="1" id="KW-1133">Transmembrane helix</keyword>
<organism evidence="2 3">
    <name type="scientific">Nitrolancea hollandica Lb</name>
    <dbReference type="NCBI Taxonomy" id="1129897"/>
    <lineage>
        <taxon>Bacteria</taxon>
        <taxon>Pseudomonadati</taxon>
        <taxon>Thermomicrobiota</taxon>
        <taxon>Thermomicrobia</taxon>
        <taxon>Sphaerobacterales</taxon>
        <taxon>Sphaerobacterineae</taxon>
        <taxon>Sphaerobacteraceae</taxon>
        <taxon>Nitrolancea</taxon>
    </lineage>
</organism>
<sequence>MELLRLLSGRCPPLVARVAPVLLLVASAIAAWYLVYDLIVLWDVGANPGFFAGERLLAYAVFILAPALTFLPIGRGLRIPLYDLEAVAAWSTLLFTIAFISPGRSPSLLALLLFAVALTMSLATIFTLISYAVGFRLLTRRSQRYDFVRARREGYLGAIFVVGCVLLAALSLLTAVNVAVLALIVITLEVLLLSWTGRPSRRPAES</sequence>
<evidence type="ECO:0000313" key="3">
    <source>
        <dbReference type="Proteomes" id="UP000004221"/>
    </source>
</evidence>
<dbReference type="RefSeq" id="WP_008475825.1">
    <property type="nucleotide sequence ID" value="NZ_CAGS01000094.1"/>
</dbReference>
<dbReference type="OrthoDB" id="165125at2"/>
<feature type="transmembrane region" description="Helical" evidence="1">
    <location>
        <begin position="14"/>
        <end position="36"/>
    </location>
</feature>
<gene>
    <name evidence="2" type="ORF">NITHO_1830013</name>
</gene>
<dbReference type="AlphaFoldDB" id="I4EEG9"/>
<feature type="transmembrane region" description="Helical" evidence="1">
    <location>
        <begin position="154"/>
        <end position="173"/>
    </location>
</feature>
<keyword evidence="1" id="KW-0472">Membrane</keyword>
<accession>I4EEG9</accession>
<feature type="transmembrane region" description="Helical" evidence="1">
    <location>
        <begin position="56"/>
        <end position="74"/>
    </location>
</feature>
<protein>
    <submittedName>
        <fullName evidence="2">Uncharacterized protein</fullName>
    </submittedName>
</protein>
<keyword evidence="1" id="KW-0812">Transmembrane</keyword>
<feature type="transmembrane region" description="Helical" evidence="1">
    <location>
        <begin position="107"/>
        <end position="133"/>
    </location>
</feature>
<name>I4EEG9_9BACT</name>
<dbReference type="Proteomes" id="UP000004221">
    <property type="component" value="Unassembled WGS sequence"/>
</dbReference>
<reference evidence="2 3" key="1">
    <citation type="journal article" date="2012" name="ISME J.">
        <title>Nitrification expanded: discovery, physiology and genomics of a nitrite-oxidizing bacterium from the phylum Chloroflexi.</title>
        <authorList>
            <person name="Sorokin D.Y."/>
            <person name="Lucker S."/>
            <person name="Vejmelkova D."/>
            <person name="Kostrikina N.A."/>
            <person name="Kleerebezem R."/>
            <person name="Rijpstra W.I."/>
            <person name="Damste J.S."/>
            <person name="Le Paslier D."/>
            <person name="Muyzer G."/>
            <person name="Wagner M."/>
            <person name="van Loosdrecht M.C."/>
            <person name="Daims H."/>
        </authorList>
    </citation>
    <scope>NUCLEOTIDE SEQUENCE [LARGE SCALE GENOMIC DNA]</scope>
    <source>
        <strain evidence="3">none</strain>
    </source>
</reference>
<evidence type="ECO:0000256" key="1">
    <source>
        <dbReference type="SAM" id="Phobius"/>
    </source>
</evidence>
<feature type="transmembrane region" description="Helical" evidence="1">
    <location>
        <begin position="179"/>
        <end position="197"/>
    </location>
</feature>
<dbReference type="EMBL" id="CAGS01000094">
    <property type="protein sequence ID" value="CCF83081.1"/>
    <property type="molecule type" value="Genomic_DNA"/>
</dbReference>
<proteinExistence type="predicted"/>
<feature type="transmembrane region" description="Helical" evidence="1">
    <location>
        <begin position="81"/>
        <end position="101"/>
    </location>
</feature>